<accession>A0ABT1DDF0</accession>
<dbReference type="InterPro" id="IPR001610">
    <property type="entry name" value="PAC"/>
</dbReference>
<evidence type="ECO:0000259" key="6">
    <source>
        <dbReference type="PROSITE" id="PS50110"/>
    </source>
</evidence>
<feature type="domain" description="Response regulatory" evidence="6">
    <location>
        <begin position="784"/>
        <end position="900"/>
    </location>
</feature>
<sequence length="901" mass="97828">MSGDGAAPAELRRLAGPLFGLLAGSDLAVAATDARRPGDIVVYVNPAFTRLTGHAAAEVLGRSCALLQGAEMRTGECAALRAALDRGERHGAEVLARRRDGSLFRSRLEVIPIPDAAGAPAYVLVTQREIAGLRPQPPERGPGRFQFLLPGALANWDWDVAGRVIRGDAGFGALYGIDAEAAAAGIGVPDFFAIIHPEDQLRVRLAIGAVLRGAEVFAKEYRILGPRGGHRWVQARGRMYRDGEGRAAHFLGTLMDITDQKRVEEKLRIAQTAGGIGTFEYVSGFGTVSVSGQFCRLLGLQPAEDLPLRTVNGVVHPEDPKIIEPGTGAGTASQAEFRITRPDTGELRWLQRRGETLLDPETGEVRICGVIYDITEAKLAEERLRTLNEGLEALIAERTADRNRLWHLSGDIMVVAQAEGVMTAVNPAWTVLLGWPEAELVGRQLFELVHEDDRRRMQEEVAALTGTETLRRFDSRCRAKQGGWRWISWSAASNHGLIYAVGRDITEEKERAEALRQAEALLRQAHKMEAIGQLTGGLAHDFNNLLTGIIGGLAMLKLRLEQGRMEQLDRYLTVVQEAASRAAALTHRLLAFSRRQPLDPVATRPNELILGMRELLRRTIGPQISLQEKLAASLWPILCDPNQLENALLNLCINARDAMPEGGDLTIETANVRFNTQTLGDRAIAPGDYVLIAVADTGIGMSPEVVARAFDPFFTTKPMGQGTGLGLSMIYGFAKQSGGLAEIHSQPGIGTTVRLYLPRFLGEIRAQPATDAELPPQPMGLGRTVLVVEDEEAVKLIVCETLRELGFTTLAVSDGRAAVQVLRSERALDLLVTDVGLRGGMNGRQIADVAHELRPGLNILFITGYAENAVVGQEPLEAGMHILTKPFSVQTLMRKVHGILA</sequence>
<evidence type="ECO:0000259" key="5">
    <source>
        <dbReference type="PROSITE" id="PS50109"/>
    </source>
</evidence>
<evidence type="ECO:0000313" key="9">
    <source>
        <dbReference type="EMBL" id="MCO6419966.1"/>
    </source>
</evidence>
<dbReference type="Gene3D" id="3.40.50.2300">
    <property type="match status" value="1"/>
</dbReference>
<feature type="domain" description="PAS" evidence="7">
    <location>
        <begin position="413"/>
        <end position="468"/>
    </location>
</feature>
<name>A0ABT1DDF0_9PROT</name>
<evidence type="ECO:0000259" key="7">
    <source>
        <dbReference type="PROSITE" id="PS50112"/>
    </source>
</evidence>
<dbReference type="CDD" id="cd00130">
    <property type="entry name" value="PAS"/>
    <property type="match status" value="4"/>
</dbReference>
<feature type="domain" description="Histidine kinase" evidence="5">
    <location>
        <begin position="537"/>
        <end position="761"/>
    </location>
</feature>
<dbReference type="InterPro" id="IPR003594">
    <property type="entry name" value="HATPase_dom"/>
</dbReference>
<feature type="domain" description="PAC" evidence="8">
    <location>
        <begin position="333"/>
        <end position="386"/>
    </location>
</feature>
<evidence type="ECO:0000256" key="2">
    <source>
        <dbReference type="ARBA" id="ARBA00012438"/>
    </source>
</evidence>
<gene>
    <name evidence="9" type="ORF">JYK14_27945</name>
</gene>
<dbReference type="Pfam" id="PF00512">
    <property type="entry name" value="HisKA"/>
    <property type="match status" value="1"/>
</dbReference>
<dbReference type="SMART" id="SM00086">
    <property type="entry name" value="PAC"/>
    <property type="match status" value="4"/>
</dbReference>
<dbReference type="CDD" id="cd00082">
    <property type="entry name" value="HisKA"/>
    <property type="match status" value="1"/>
</dbReference>
<keyword evidence="3 4" id="KW-0597">Phosphoprotein</keyword>
<dbReference type="Pfam" id="PF08447">
    <property type="entry name" value="PAS_3"/>
    <property type="match status" value="3"/>
</dbReference>
<dbReference type="PANTHER" id="PTHR43065">
    <property type="entry name" value="SENSOR HISTIDINE KINASE"/>
    <property type="match status" value="1"/>
</dbReference>
<dbReference type="SUPFAM" id="SSF55785">
    <property type="entry name" value="PYP-like sensor domain (PAS domain)"/>
    <property type="match status" value="4"/>
</dbReference>
<dbReference type="PROSITE" id="PS50110">
    <property type="entry name" value="RESPONSE_REGULATORY"/>
    <property type="match status" value="1"/>
</dbReference>
<dbReference type="InterPro" id="IPR000014">
    <property type="entry name" value="PAS"/>
</dbReference>
<dbReference type="Gene3D" id="2.10.70.100">
    <property type="match status" value="2"/>
</dbReference>
<evidence type="ECO:0000313" key="10">
    <source>
        <dbReference type="Proteomes" id="UP001523392"/>
    </source>
</evidence>
<reference evidence="9 10" key="1">
    <citation type="submission" date="2021-12" db="EMBL/GenBank/DDBJ databases">
        <title>Siccirubricoccus leaddurans sp. nov., a high concentration Zn2+ tolerance bacterium.</title>
        <authorList>
            <person name="Cao Y."/>
        </authorList>
    </citation>
    <scope>NUCLEOTIDE SEQUENCE [LARGE SCALE GENOMIC DNA]</scope>
    <source>
        <strain evidence="9 10">KC 17139</strain>
    </source>
</reference>
<dbReference type="SMART" id="SM00091">
    <property type="entry name" value="PAS"/>
    <property type="match status" value="3"/>
</dbReference>
<dbReference type="SMART" id="SM00387">
    <property type="entry name" value="HATPase_c"/>
    <property type="match status" value="1"/>
</dbReference>
<dbReference type="SUPFAM" id="SSF55874">
    <property type="entry name" value="ATPase domain of HSP90 chaperone/DNA topoisomerase II/histidine kinase"/>
    <property type="match status" value="1"/>
</dbReference>
<dbReference type="PROSITE" id="PS50109">
    <property type="entry name" value="HIS_KIN"/>
    <property type="match status" value="1"/>
</dbReference>
<dbReference type="Gene3D" id="1.10.287.130">
    <property type="match status" value="1"/>
</dbReference>
<dbReference type="PANTHER" id="PTHR43065:SF42">
    <property type="entry name" value="TWO-COMPONENT SENSOR PPRA"/>
    <property type="match status" value="1"/>
</dbReference>
<dbReference type="SMART" id="SM00448">
    <property type="entry name" value="REC"/>
    <property type="match status" value="1"/>
</dbReference>
<dbReference type="Gene3D" id="3.30.450.20">
    <property type="entry name" value="PAS domain"/>
    <property type="match status" value="4"/>
</dbReference>
<protein>
    <recommendedName>
        <fullName evidence="2">histidine kinase</fullName>
        <ecNumber evidence="2">2.7.13.3</ecNumber>
    </recommendedName>
</protein>
<dbReference type="InterPro" id="IPR036890">
    <property type="entry name" value="HATPase_C_sf"/>
</dbReference>
<dbReference type="PROSITE" id="PS50113">
    <property type="entry name" value="PAC"/>
    <property type="match status" value="2"/>
</dbReference>
<dbReference type="InterPro" id="IPR000700">
    <property type="entry name" value="PAS-assoc_C"/>
</dbReference>
<dbReference type="Proteomes" id="UP001523392">
    <property type="component" value="Unassembled WGS sequence"/>
</dbReference>
<keyword evidence="10" id="KW-1185">Reference proteome</keyword>
<dbReference type="Pfam" id="PF00072">
    <property type="entry name" value="Response_reg"/>
    <property type="match status" value="1"/>
</dbReference>
<dbReference type="Pfam" id="PF02518">
    <property type="entry name" value="HATPase_c"/>
    <property type="match status" value="1"/>
</dbReference>
<dbReference type="InterPro" id="IPR013655">
    <property type="entry name" value="PAS_fold_3"/>
</dbReference>
<feature type="domain" description="PAC" evidence="8">
    <location>
        <begin position="217"/>
        <end position="269"/>
    </location>
</feature>
<dbReference type="Pfam" id="PF13426">
    <property type="entry name" value="PAS_9"/>
    <property type="match status" value="1"/>
</dbReference>
<dbReference type="SMART" id="SM00388">
    <property type="entry name" value="HisKA"/>
    <property type="match status" value="1"/>
</dbReference>
<dbReference type="EC" id="2.7.13.3" evidence="2"/>
<evidence type="ECO:0000259" key="8">
    <source>
        <dbReference type="PROSITE" id="PS50113"/>
    </source>
</evidence>
<organism evidence="9 10">
    <name type="scientific">Siccirubricoccus soli</name>
    <dbReference type="NCBI Taxonomy" id="2899147"/>
    <lineage>
        <taxon>Bacteria</taxon>
        <taxon>Pseudomonadati</taxon>
        <taxon>Pseudomonadota</taxon>
        <taxon>Alphaproteobacteria</taxon>
        <taxon>Acetobacterales</taxon>
        <taxon>Roseomonadaceae</taxon>
        <taxon>Siccirubricoccus</taxon>
    </lineage>
</organism>
<dbReference type="PROSITE" id="PS50112">
    <property type="entry name" value="PAS"/>
    <property type="match status" value="2"/>
</dbReference>
<dbReference type="SUPFAM" id="SSF47384">
    <property type="entry name" value="Homodimeric domain of signal transducing histidine kinase"/>
    <property type="match status" value="1"/>
</dbReference>
<dbReference type="PRINTS" id="PR00344">
    <property type="entry name" value="BCTRLSENSOR"/>
</dbReference>
<dbReference type="InterPro" id="IPR003661">
    <property type="entry name" value="HisK_dim/P_dom"/>
</dbReference>
<dbReference type="InterPro" id="IPR011006">
    <property type="entry name" value="CheY-like_superfamily"/>
</dbReference>
<proteinExistence type="predicted"/>
<feature type="domain" description="PAS" evidence="7">
    <location>
        <begin position="41"/>
        <end position="63"/>
    </location>
</feature>
<dbReference type="EMBL" id="JAFIRR010000264">
    <property type="protein sequence ID" value="MCO6419966.1"/>
    <property type="molecule type" value="Genomic_DNA"/>
</dbReference>
<evidence type="ECO:0000256" key="1">
    <source>
        <dbReference type="ARBA" id="ARBA00000085"/>
    </source>
</evidence>
<dbReference type="SUPFAM" id="SSF52172">
    <property type="entry name" value="CheY-like"/>
    <property type="match status" value="1"/>
</dbReference>
<comment type="catalytic activity">
    <reaction evidence="1">
        <text>ATP + protein L-histidine = ADP + protein N-phospho-L-histidine.</text>
        <dbReference type="EC" id="2.7.13.3"/>
    </reaction>
</comment>
<dbReference type="NCBIfam" id="TIGR00229">
    <property type="entry name" value="sensory_box"/>
    <property type="match status" value="4"/>
</dbReference>
<feature type="modified residue" description="4-aspartylphosphate" evidence="4">
    <location>
        <position position="834"/>
    </location>
</feature>
<dbReference type="Gene3D" id="3.30.565.10">
    <property type="entry name" value="Histidine kinase-like ATPase, C-terminal domain"/>
    <property type="match status" value="1"/>
</dbReference>
<evidence type="ECO:0000256" key="3">
    <source>
        <dbReference type="ARBA" id="ARBA00022553"/>
    </source>
</evidence>
<dbReference type="InterPro" id="IPR036097">
    <property type="entry name" value="HisK_dim/P_sf"/>
</dbReference>
<dbReference type="InterPro" id="IPR004358">
    <property type="entry name" value="Sig_transdc_His_kin-like_C"/>
</dbReference>
<dbReference type="InterPro" id="IPR035965">
    <property type="entry name" value="PAS-like_dom_sf"/>
</dbReference>
<comment type="caution">
    <text evidence="9">The sequence shown here is derived from an EMBL/GenBank/DDBJ whole genome shotgun (WGS) entry which is preliminary data.</text>
</comment>
<dbReference type="RefSeq" id="WP_252956636.1">
    <property type="nucleotide sequence ID" value="NZ_JAFIRR010000264.1"/>
</dbReference>
<dbReference type="InterPro" id="IPR005467">
    <property type="entry name" value="His_kinase_dom"/>
</dbReference>
<evidence type="ECO:0000256" key="4">
    <source>
        <dbReference type="PROSITE-ProRule" id="PRU00169"/>
    </source>
</evidence>
<dbReference type="InterPro" id="IPR001789">
    <property type="entry name" value="Sig_transdc_resp-reg_receiver"/>
</dbReference>